<keyword evidence="3" id="KW-1133">Transmembrane helix</keyword>
<dbReference type="Pfam" id="PF13456">
    <property type="entry name" value="RVT_3"/>
    <property type="match status" value="1"/>
</dbReference>
<dbReference type="PROSITE" id="PS50088">
    <property type="entry name" value="ANK_REPEAT"/>
    <property type="match status" value="2"/>
</dbReference>
<dbReference type="Pfam" id="PF13962">
    <property type="entry name" value="PGG"/>
    <property type="match status" value="1"/>
</dbReference>
<evidence type="ECO:0000256" key="3">
    <source>
        <dbReference type="SAM" id="Phobius"/>
    </source>
</evidence>
<dbReference type="InterPro" id="IPR043502">
    <property type="entry name" value="DNA/RNA_pol_sf"/>
</dbReference>
<reference evidence="6" key="1">
    <citation type="journal article" date="2019" name="Sci. Rep.">
        <title>Draft genome of Tanacetum cinerariifolium, the natural source of mosquito coil.</title>
        <authorList>
            <person name="Yamashiro T."/>
            <person name="Shiraishi A."/>
            <person name="Satake H."/>
            <person name="Nakayama K."/>
        </authorList>
    </citation>
    <scope>NUCLEOTIDE SEQUENCE</scope>
</reference>
<proteinExistence type="predicted"/>
<dbReference type="Gene3D" id="1.25.40.20">
    <property type="entry name" value="Ankyrin repeat-containing domain"/>
    <property type="match status" value="1"/>
</dbReference>
<dbReference type="GO" id="GO:0003676">
    <property type="term" value="F:nucleic acid binding"/>
    <property type="evidence" value="ECO:0007669"/>
    <property type="project" value="InterPro"/>
</dbReference>
<dbReference type="EMBL" id="BKCJ010002976">
    <property type="protein sequence ID" value="GEU52172.1"/>
    <property type="molecule type" value="Genomic_DNA"/>
</dbReference>
<dbReference type="InterPro" id="IPR026961">
    <property type="entry name" value="PGG_dom"/>
</dbReference>
<dbReference type="InterPro" id="IPR002156">
    <property type="entry name" value="RNaseH_domain"/>
</dbReference>
<dbReference type="Gene3D" id="3.30.70.270">
    <property type="match status" value="2"/>
</dbReference>
<dbReference type="SMART" id="SM00248">
    <property type="entry name" value="ANK"/>
    <property type="match status" value="2"/>
</dbReference>
<keyword evidence="3" id="KW-0472">Membrane</keyword>
<keyword evidence="6" id="KW-0808">Transferase</keyword>
<accession>A0A6L2KU90</accession>
<dbReference type="SUPFAM" id="SSF48403">
    <property type="entry name" value="Ankyrin repeat"/>
    <property type="match status" value="1"/>
</dbReference>
<dbReference type="Pfam" id="PF03732">
    <property type="entry name" value="Retrotrans_gag"/>
    <property type="match status" value="1"/>
</dbReference>
<dbReference type="CDD" id="cd09279">
    <property type="entry name" value="RNase_HI_like"/>
    <property type="match status" value="1"/>
</dbReference>
<dbReference type="Gene3D" id="3.30.420.10">
    <property type="entry name" value="Ribonuclease H-like superfamily/Ribonuclease H"/>
    <property type="match status" value="2"/>
</dbReference>
<dbReference type="SUPFAM" id="SSF53098">
    <property type="entry name" value="Ribonuclease H-like"/>
    <property type="match status" value="2"/>
</dbReference>
<dbReference type="CDD" id="cd01647">
    <property type="entry name" value="RT_LTR"/>
    <property type="match status" value="1"/>
</dbReference>
<feature type="repeat" description="ANK" evidence="1">
    <location>
        <begin position="304"/>
        <end position="336"/>
    </location>
</feature>
<feature type="domain" description="RNase H type-1" evidence="4">
    <location>
        <begin position="1730"/>
        <end position="1859"/>
    </location>
</feature>
<dbReference type="Gene3D" id="1.10.340.70">
    <property type="match status" value="1"/>
</dbReference>
<feature type="repeat" description="ANK" evidence="1">
    <location>
        <begin position="340"/>
        <end position="363"/>
    </location>
</feature>
<feature type="compositionally biased region" description="Basic residues" evidence="2">
    <location>
        <begin position="1260"/>
        <end position="1269"/>
    </location>
</feature>
<dbReference type="PROSITE" id="PS50994">
    <property type="entry name" value="INTEGRASE"/>
    <property type="match status" value="1"/>
</dbReference>
<feature type="compositionally biased region" description="Basic and acidic residues" evidence="2">
    <location>
        <begin position="1270"/>
        <end position="1279"/>
    </location>
</feature>
<keyword evidence="3" id="KW-0812">Transmembrane</keyword>
<feature type="region of interest" description="Disordered" evidence="2">
    <location>
        <begin position="41"/>
        <end position="60"/>
    </location>
</feature>
<dbReference type="PANTHER" id="PTHR48475:SF2">
    <property type="entry name" value="RIBONUCLEASE H"/>
    <property type="match status" value="1"/>
</dbReference>
<dbReference type="SUPFAM" id="SSF56672">
    <property type="entry name" value="DNA/RNA polymerases"/>
    <property type="match status" value="1"/>
</dbReference>
<dbReference type="InterPro" id="IPR001584">
    <property type="entry name" value="Integrase_cat-core"/>
</dbReference>
<dbReference type="GO" id="GO:0015074">
    <property type="term" value="P:DNA integration"/>
    <property type="evidence" value="ECO:0007669"/>
    <property type="project" value="InterPro"/>
</dbReference>
<name>A0A6L2KU90_TANCI</name>
<feature type="transmembrane region" description="Helical" evidence="3">
    <location>
        <begin position="574"/>
        <end position="595"/>
    </location>
</feature>
<feature type="compositionally biased region" description="Basic and acidic residues" evidence="2">
    <location>
        <begin position="1225"/>
        <end position="1247"/>
    </location>
</feature>
<evidence type="ECO:0000313" key="6">
    <source>
        <dbReference type="EMBL" id="GEU52172.1"/>
    </source>
</evidence>
<feature type="domain" description="Integrase catalytic" evidence="5">
    <location>
        <begin position="2014"/>
        <end position="2175"/>
    </location>
</feature>
<feature type="transmembrane region" description="Helical" evidence="3">
    <location>
        <begin position="545"/>
        <end position="568"/>
    </location>
</feature>
<keyword evidence="1" id="KW-0040">ANK repeat</keyword>
<evidence type="ECO:0000256" key="2">
    <source>
        <dbReference type="SAM" id="MobiDB-lite"/>
    </source>
</evidence>
<organism evidence="6">
    <name type="scientific">Tanacetum cinerariifolium</name>
    <name type="common">Dalmatian daisy</name>
    <name type="synonym">Chrysanthemum cinerariifolium</name>
    <dbReference type="NCBI Taxonomy" id="118510"/>
    <lineage>
        <taxon>Eukaryota</taxon>
        <taxon>Viridiplantae</taxon>
        <taxon>Streptophyta</taxon>
        <taxon>Embryophyta</taxon>
        <taxon>Tracheophyta</taxon>
        <taxon>Spermatophyta</taxon>
        <taxon>Magnoliopsida</taxon>
        <taxon>eudicotyledons</taxon>
        <taxon>Gunneridae</taxon>
        <taxon>Pentapetalae</taxon>
        <taxon>asterids</taxon>
        <taxon>campanulids</taxon>
        <taxon>Asterales</taxon>
        <taxon>Asteraceae</taxon>
        <taxon>Asteroideae</taxon>
        <taxon>Anthemideae</taxon>
        <taxon>Anthemidinae</taxon>
        <taxon>Tanacetum</taxon>
    </lineage>
</organism>
<dbReference type="InterPro" id="IPR002110">
    <property type="entry name" value="Ankyrin_rpt"/>
</dbReference>
<comment type="caution">
    <text evidence="6">The sequence shown here is derived from an EMBL/GenBank/DDBJ whole genome shotgun (WGS) entry which is preliminary data.</text>
</comment>
<dbReference type="PROSITE" id="PS50297">
    <property type="entry name" value="ANK_REP_REGION"/>
    <property type="match status" value="2"/>
</dbReference>
<dbReference type="PANTHER" id="PTHR48475">
    <property type="entry name" value="RIBONUCLEASE H"/>
    <property type="match status" value="1"/>
</dbReference>
<dbReference type="PROSITE" id="PS50879">
    <property type="entry name" value="RNASE_H_1"/>
    <property type="match status" value="1"/>
</dbReference>
<evidence type="ECO:0000259" key="4">
    <source>
        <dbReference type="PROSITE" id="PS50879"/>
    </source>
</evidence>
<dbReference type="InterPro" id="IPR012337">
    <property type="entry name" value="RNaseH-like_sf"/>
</dbReference>
<dbReference type="InterPro" id="IPR005162">
    <property type="entry name" value="Retrotrans_gag_dom"/>
</dbReference>
<dbReference type="Pfam" id="PF12796">
    <property type="entry name" value="Ank_2"/>
    <property type="match status" value="1"/>
</dbReference>
<keyword evidence="6" id="KW-0548">Nucleotidyltransferase</keyword>
<dbReference type="GO" id="GO:0004523">
    <property type="term" value="F:RNA-DNA hybrid ribonuclease activity"/>
    <property type="evidence" value="ECO:0007669"/>
    <property type="project" value="InterPro"/>
</dbReference>
<evidence type="ECO:0000259" key="5">
    <source>
        <dbReference type="PROSITE" id="PS50994"/>
    </source>
</evidence>
<feature type="transmembrane region" description="Helical" evidence="3">
    <location>
        <begin position="787"/>
        <end position="805"/>
    </location>
</feature>
<feature type="region of interest" description="Disordered" evidence="2">
    <location>
        <begin position="1215"/>
        <end position="1279"/>
    </location>
</feature>
<dbReference type="InterPro" id="IPR041588">
    <property type="entry name" value="Integrase_H2C2"/>
</dbReference>
<dbReference type="Gene3D" id="3.10.10.10">
    <property type="entry name" value="HIV Type 1 Reverse Transcriptase, subunit A, domain 1"/>
    <property type="match status" value="1"/>
</dbReference>
<evidence type="ECO:0000256" key="1">
    <source>
        <dbReference type="PROSITE-ProRule" id="PRU00023"/>
    </source>
</evidence>
<gene>
    <name evidence="6" type="ORF">Tci_024150</name>
</gene>
<dbReference type="InterPro" id="IPR043128">
    <property type="entry name" value="Rev_trsase/Diguanyl_cyclase"/>
</dbReference>
<dbReference type="Pfam" id="PF17921">
    <property type="entry name" value="Integrase_H2C2"/>
    <property type="match status" value="1"/>
</dbReference>
<dbReference type="GO" id="GO:0003964">
    <property type="term" value="F:RNA-directed DNA polymerase activity"/>
    <property type="evidence" value="ECO:0007669"/>
    <property type="project" value="UniProtKB-KW"/>
</dbReference>
<dbReference type="InterPro" id="IPR036770">
    <property type="entry name" value="Ankyrin_rpt-contain_sf"/>
</dbReference>
<protein>
    <submittedName>
        <fullName evidence="6">Reverse transcriptase domain-containing protein</fullName>
    </submittedName>
</protein>
<sequence>MDIDLEEVVSYDANEFPDKVKLNRSISFPGSGVHRFLRSHRTSNGKVAHTSPPLKRAPSLPSSYSGFRKGTIVWDIEKGDSSNPGNQLINESGPISPGVVLRDDILANDDVSKTHEDVIDYSENFSSPDEDVVAKQIEELEYTRASNVNVSNFVSVKLCGKSNYHIWKAQMECLMRNHKMLGLIYVRNDWLGTKSSELITQYENLLNGWLIGSLKEELIRDSRIHNIGAKDIWKKLKELYEVDTSSPTDTSPLTDLASQIFRYKIEAQNIAKKLQDATLERHWWKAKSILKNNKGATTLAINDNGDTLLHLAVREGNNYFVKELLNFIKDEEQVENRNSYGHTALHIAAIVGNKDAAELLVEKRPKLLEIEDDEPNTPLLCAYLNKQANVFVYLWETTKQKGVQLNFKDQTFGENLFHTALFTKQYAKQSPCYYLANKTITIPFFNSNNNKQNLSKRAMHFNLADLARKLVKINPHLAKDPFSIVVLTRNFPSNIDFMEALIYPSLNNSRHELVKRSSLLFHSLDYMYTRSGEALWKMRRLQNNYYGRLLPEFIIMLLVPIAVLYPIYHLIRLLILLLRIPFSMLYFLMWKVLAFERPIHNIEKKRKVYIQAKEFLKWICGQSKSWDANSFNRFYTVSLMEAVRLDVYEVLNQIPDITSEATDFKDRKGINIVQLAVMNRSEKAYNFIRPIIENKKSGRKLKDSFDNNLLHLAGQLAPSFVLSRTRGAALQLQRELQFRKEVERIMEPAQLTALNVYNETPDMVFTREHADLVKEGEQWMKTTAESCSITAALIVTIVFAAAITVPGGSSQETGIPLFEKKLAFIVFAVCDATSLFTAATALLVSLSILTTRFAEKDFLGSGGWQAVRGRLLKITLKRASAMANTTPLVTTVTKPANKPGEANTTPRVNIQEFCEEYYEDILPIIMKKVRHDRRKDVHTRLDFGECPRERIREDSHYSNTRARTTEPERVKVQDRLRYGDRHVLDRLSHRRQSAFDRLSETYSPTRLTPELKIKKAQAHRRGRLDKTWMCEEENPFTPRIRNFESSRKTRMPNNVKTYDGTGDPEDHVKVFQAAAQVERWAMPTWCHMFNSTLIGTARVWFDELPPESIDGYKNLRAAFLAYFMQQKKYVKDPVKIHNIKQRDGETIEDFIERFNKETGRMKGAPECMRISGFMHGVNNPELIKRLNEHVPKTMEEMVVTTTAFIRVEAAAASKKKDHMSWKPQDQSKRHTSDKRSGFRSHSKEGKGSNRFTPSLERLKRSWRPKQSKTGKKETASKDKPTTIYMIRSWQRTVKQNVVQSFEQAKKIVFPPLATSNRTEGPLVIEAEMGGHMIHRMYIDGGSSIEILYEHCFNRLRPEIKSQMITADTLLTGFSGETIWPLGQLRLLVIIGDATHSTKAWMNFMVVKSEEKTRLVNFKTALHPDFPDQEVVIGGTLSDKGRTELCSVLRKNLDVFAWQPSDMTGVPRSVAEHRVNIREGWRMCVDLTDLNKACPQDCYPLSEIDWKVESLCGYPFKCFLDAYKGYHQIQLAEADEENTAFHTGQEAEMIRDVEETFRTLRKVNMKLNPKKCSFGLAEGLFLGYIITPEGIKLCPDKTASVLRLPSPRTIKEVQSLNGKLASLNRGRTSLPTVKAALSRATPIGNGPDANLFYKPRVTGSETELLADGEIGPVTSLRGKKTPTAGCKIEYHARRASCTYRPRTSVKGQILADFLIERPGEVSQAVSAAETQEEPWTLFTDGSSCMDGSGAGLILTSPQGAEFTYALRFQFTASNNEAEYEALVAGLRIATRMGVKNLQVSVDSKLVANQVLGTYVAKEDDMIKYLEIVKGLVSGFTTFSISQVPRSKNKKADALSKIASTSFAHLSKQVLVEVLKNKSIKDKEVATVIEEDGPTWMTQLVDYLKEGILPENKKEARKLRLKARQYELMEGVLYRQSFLTPWLRCVGPLQAKYVMREIHEGSCSMHAGPRSVVAKAIRLGYYLPTMHKDARDMIRKCSDCLVHRPVTRHPQHHLTSITAPWPFYKWGIDIAGPFSKGPGKVKILIVAMDYFTKWIEAKAVATITGGQVKKFIWDNIVCRFGIPGEIISDNGKQFSDNPFKDWCDKLNITQRFTSVKYPQSNGLVERANRSLGEGIKSHIGEGNKNWVEELPHVLWAHRIMIKSSHGDTPFSLTYGTEAAIPTEIRMPTYRTATVDVVNNDEELRLNLDLLAELRERAAICEAKAKSKMIKYYNARVRGVAFKPGEFVYRSN</sequence>
<dbReference type="Pfam" id="PF00665">
    <property type="entry name" value="rve"/>
    <property type="match status" value="1"/>
</dbReference>
<dbReference type="InterPro" id="IPR036397">
    <property type="entry name" value="RNaseH_sf"/>
</dbReference>
<feature type="transmembrane region" description="Helical" evidence="3">
    <location>
        <begin position="825"/>
        <end position="849"/>
    </location>
</feature>
<keyword evidence="6" id="KW-0695">RNA-directed DNA polymerase</keyword>